<reference evidence="6 7" key="1">
    <citation type="submission" date="2018-02" db="EMBL/GenBank/DDBJ databases">
        <title>Genome sequence of Desulfovibrio carbinolicus DSM 3852.</title>
        <authorList>
            <person name="Wilbanks E."/>
            <person name="Skennerton C.T."/>
            <person name="Orphan V.J."/>
        </authorList>
    </citation>
    <scope>NUCLEOTIDE SEQUENCE [LARGE SCALE GENOMIC DNA]</scope>
    <source>
        <strain evidence="6 7">DSM 3852</strain>
    </source>
</reference>
<dbReference type="InterPro" id="IPR047662">
    <property type="entry name" value="SemiSWEET"/>
</dbReference>
<feature type="transmembrane region" description="Helical" evidence="5">
    <location>
        <begin position="7"/>
        <end position="25"/>
    </location>
</feature>
<dbReference type="OrthoDB" id="122062at2"/>
<proteinExistence type="predicted"/>
<dbReference type="NCBIfam" id="NF037968">
    <property type="entry name" value="SemiSWEET_2"/>
    <property type="match status" value="1"/>
</dbReference>
<keyword evidence="7" id="KW-1185">Reference proteome</keyword>
<evidence type="ECO:0000256" key="2">
    <source>
        <dbReference type="ARBA" id="ARBA00022692"/>
    </source>
</evidence>
<dbReference type="EMBL" id="CP026538">
    <property type="protein sequence ID" value="QAZ67631.1"/>
    <property type="molecule type" value="Genomic_DNA"/>
</dbReference>
<comment type="subcellular location">
    <subcellularLocation>
        <location evidence="1">Membrane</location>
        <topology evidence="1">Multi-pass membrane protein</topology>
    </subcellularLocation>
</comment>
<dbReference type="KEGG" id="dcb:C3Y92_10495"/>
<evidence type="ECO:0000313" key="6">
    <source>
        <dbReference type="EMBL" id="QAZ67631.1"/>
    </source>
</evidence>
<evidence type="ECO:0000256" key="3">
    <source>
        <dbReference type="ARBA" id="ARBA00022989"/>
    </source>
</evidence>
<dbReference type="AlphaFoldDB" id="A0A4P6HKE2"/>
<dbReference type="Proteomes" id="UP000293296">
    <property type="component" value="Chromosome"/>
</dbReference>
<dbReference type="Gene3D" id="1.20.1280.290">
    <property type="match status" value="1"/>
</dbReference>
<dbReference type="InterPro" id="IPR006603">
    <property type="entry name" value="PQ-loop_rpt"/>
</dbReference>
<organism evidence="6 7">
    <name type="scientific">Solidesulfovibrio carbinolicus</name>
    <dbReference type="NCBI Taxonomy" id="296842"/>
    <lineage>
        <taxon>Bacteria</taxon>
        <taxon>Pseudomonadati</taxon>
        <taxon>Thermodesulfobacteriota</taxon>
        <taxon>Desulfovibrionia</taxon>
        <taxon>Desulfovibrionales</taxon>
        <taxon>Desulfovibrionaceae</taxon>
        <taxon>Solidesulfovibrio</taxon>
    </lineage>
</organism>
<feature type="transmembrane region" description="Helical" evidence="5">
    <location>
        <begin position="59"/>
        <end position="82"/>
    </location>
</feature>
<dbReference type="GO" id="GO:0051119">
    <property type="term" value="F:sugar transmembrane transporter activity"/>
    <property type="evidence" value="ECO:0007669"/>
    <property type="project" value="InterPro"/>
</dbReference>
<dbReference type="Pfam" id="PF04193">
    <property type="entry name" value="PQ-loop"/>
    <property type="match status" value="1"/>
</dbReference>
<dbReference type="GO" id="GO:0016020">
    <property type="term" value="C:membrane"/>
    <property type="evidence" value="ECO:0007669"/>
    <property type="project" value="UniProtKB-SubCell"/>
</dbReference>
<feature type="transmembrane region" description="Helical" evidence="5">
    <location>
        <begin position="32"/>
        <end position="53"/>
    </location>
</feature>
<protein>
    <recommendedName>
        <fullName evidence="8">Glutathione synthetase</fullName>
    </recommendedName>
</protein>
<sequence>MAGSFEWVGYLAGLCTTLAFAPQVVKTLRRRSAADISTGMYVLMCTGTVLWLLHGIDIGSWPVIAANAVTLGLVGAMLVMALRYK</sequence>
<name>A0A4P6HKE2_9BACT</name>
<keyword evidence="2 5" id="KW-0812">Transmembrane</keyword>
<keyword evidence="3 5" id="KW-1133">Transmembrane helix</keyword>
<evidence type="ECO:0000313" key="7">
    <source>
        <dbReference type="Proteomes" id="UP000293296"/>
    </source>
</evidence>
<keyword evidence="4 5" id="KW-0472">Membrane</keyword>
<evidence type="ECO:0000256" key="1">
    <source>
        <dbReference type="ARBA" id="ARBA00004141"/>
    </source>
</evidence>
<accession>A0A4P6HKE2</accession>
<evidence type="ECO:0008006" key="8">
    <source>
        <dbReference type="Google" id="ProtNLM"/>
    </source>
</evidence>
<evidence type="ECO:0000256" key="4">
    <source>
        <dbReference type="ARBA" id="ARBA00023136"/>
    </source>
</evidence>
<evidence type="ECO:0000256" key="5">
    <source>
        <dbReference type="SAM" id="Phobius"/>
    </source>
</evidence>
<dbReference type="RefSeq" id="WP_129352380.1">
    <property type="nucleotide sequence ID" value="NZ_CP026538.1"/>
</dbReference>
<gene>
    <name evidence="6" type="ORF">C3Y92_10495</name>
</gene>